<dbReference type="Proteomes" id="UP000022272">
    <property type="component" value="Unassembled WGS sequence"/>
</dbReference>
<sequence length="142" mass="15968">MKQKIEEAKGKINRYYSDFIEKCLEVHGIDLTTIISDCVTAGYESRSDEIIELRRKLDSIEEMNSDGNKILDAIKRMAADDNKGLRMTTTIVDVKDDPRGSVVGFGTEKVCGDDALAQTMGLPGKYMACAFFIDREELKKYL</sequence>
<proteinExistence type="predicted"/>
<dbReference type="AlphaFoldDB" id="A0A015YJU2"/>
<organism evidence="1 2">
    <name type="scientific">Bacteroides fragilis str. 2-F-2 #4</name>
    <dbReference type="NCBI Taxonomy" id="1339280"/>
    <lineage>
        <taxon>Bacteria</taxon>
        <taxon>Pseudomonadati</taxon>
        <taxon>Bacteroidota</taxon>
        <taxon>Bacteroidia</taxon>
        <taxon>Bacteroidales</taxon>
        <taxon>Bacteroidaceae</taxon>
        <taxon>Bacteroides</taxon>
    </lineage>
</organism>
<dbReference type="PATRIC" id="fig|1339280.3.peg.2137"/>
<accession>A0A015YJU2</accession>
<dbReference type="RefSeq" id="WP_032533290.1">
    <property type="nucleotide sequence ID" value="NZ_JGDM01000056.1"/>
</dbReference>
<name>A0A015YJU2_BACFG</name>
<reference evidence="1 2" key="1">
    <citation type="submission" date="2014-02" db="EMBL/GenBank/DDBJ databases">
        <authorList>
            <person name="Sears C."/>
            <person name="Carroll K."/>
            <person name="Sack B.R."/>
            <person name="Qadri F."/>
            <person name="Myers L.L."/>
            <person name="Chung G.-T."/>
            <person name="Escheverria P."/>
            <person name="Fraser C.M."/>
            <person name="Sadzewicz L."/>
            <person name="Shefchek K.A."/>
            <person name="Tallon L."/>
            <person name="Das S.P."/>
            <person name="Daugherty S."/>
            <person name="Mongodin E.F."/>
        </authorList>
    </citation>
    <scope>NUCLEOTIDE SEQUENCE [LARGE SCALE GENOMIC DNA]</scope>
    <source>
        <strain evidence="1 2">2-F-2 #4</strain>
    </source>
</reference>
<protein>
    <submittedName>
        <fullName evidence="1">Uncharacterized protein</fullName>
    </submittedName>
</protein>
<comment type="caution">
    <text evidence="1">The sequence shown here is derived from an EMBL/GenBank/DDBJ whole genome shotgun (WGS) entry which is preliminary data.</text>
</comment>
<evidence type="ECO:0000313" key="1">
    <source>
        <dbReference type="EMBL" id="EXZ44593.1"/>
    </source>
</evidence>
<gene>
    <name evidence="1" type="ORF">M076_2228</name>
</gene>
<dbReference type="EMBL" id="JGDM01000056">
    <property type="protein sequence ID" value="EXZ44593.1"/>
    <property type="molecule type" value="Genomic_DNA"/>
</dbReference>
<evidence type="ECO:0000313" key="2">
    <source>
        <dbReference type="Proteomes" id="UP000022272"/>
    </source>
</evidence>